<dbReference type="AlphaFoldDB" id="A0A8K0CVZ1"/>
<dbReference type="OrthoDB" id="676979at2759"/>
<dbReference type="EMBL" id="VTPC01008798">
    <property type="protein sequence ID" value="KAF2892337.1"/>
    <property type="molecule type" value="Genomic_DNA"/>
</dbReference>
<gene>
    <name evidence="4" type="ORF">ILUMI_13836</name>
</gene>
<dbReference type="PANTHER" id="PTHR24373">
    <property type="entry name" value="SLIT RELATED LEUCINE-RICH REPEAT NEURONAL PROTEIN"/>
    <property type="match status" value="1"/>
</dbReference>
<keyword evidence="3" id="KW-0677">Repeat</keyword>
<dbReference type="GO" id="GO:0031012">
    <property type="term" value="C:extracellular matrix"/>
    <property type="evidence" value="ECO:0007669"/>
    <property type="project" value="TreeGrafter"/>
</dbReference>
<reference evidence="4" key="1">
    <citation type="submission" date="2019-08" db="EMBL/GenBank/DDBJ databases">
        <title>The genome of the North American firefly Photinus pyralis.</title>
        <authorList>
            <consortium name="Photinus pyralis genome working group"/>
            <person name="Fallon T.R."/>
            <person name="Sander Lower S.E."/>
            <person name="Weng J.-K."/>
        </authorList>
    </citation>
    <scope>NUCLEOTIDE SEQUENCE</scope>
    <source>
        <strain evidence="4">TRF0915ILg1</strain>
        <tissue evidence="4">Whole body</tissue>
    </source>
</reference>
<accession>A0A8K0CVZ1</accession>
<keyword evidence="2" id="KW-0732">Signal</keyword>
<dbReference type="PROSITE" id="PS51450">
    <property type="entry name" value="LRR"/>
    <property type="match status" value="2"/>
</dbReference>
<dbReference type="Proteomes" id="UP000801492">
    <property type="component" value="Unassembled WGS sequence"/>
</dbReference>
<keyword evidence="1" id="KW-0433">Leucine-rich repeat</keyword>
<comment type="caution">
    <text evidence="4">The sequence shown here is derived from an EMBL/GenBank/DDBJ whole genome shotgun (WGS) entry which is preliminary data.</text>
</comment>
<dbReference type="SMART" id="SM00369">
    <property type="entry name" value="LRR_TYP"/>
    <property type="match status" value="12"/>
</dbReference>
<dbReference type="FunFam" id="3.80.10.10:FF:001164">
    <property type="entry name" value="GH01279p"/>
    <property type="match status" value="1"/>
</dbReference>
<dbReference type="SUPFAM" id="SSF52058">
    <property type="entry name" value="L domain-like"/>
    <property type="match status" value="2"/>
</dbReference>
<dbReference type="PANTHER" id="PTHR24373:SF275">
    <property type="entry name" value="TIR DOMAIN-CONTAINING PROTEIN"/>
    <property type="match status" value="1"/>
</dbReference>
<evidence type="ECO:0000256" key="1">
    <source>
        <dbReference type="ARBA" id="ARBA00022614"/>
    </source>
</evidence>
<dbReference type="InterPro" id="IPR032675">
    <property type="entry name" value="LRR_dom_sf"/>
</dbReference>
<evidence type="ECO:0000256" key="3">
    <source>
        <dbReference type="ARBA" id="ARBA00022737"/>
    </source>
</evidence>
<dbReference type="Gene3D" id="3.80.10.10">
    <property type="entry name" value="Ribonuclease Inhibitor"/>
    <property type="match status" value="5"/>
</dbReference>
<organism evidence="4 5">
    <name type="scientific">Ignelater luminosus</name>
    <name type="common">Cucubano</name>
    <name type="synonym">Pyrophorus luminosus</name>
    <dbReference type="NCBI Taxonomy" id="2038154"/>
    <lineage>
        <taxon>Eukaryota</taxon>
        <taxon>Metazoa</taxon>
        <taxon>Ecdysozoa</taxon>
        <taxon>Arthropoda</taxon>
        <taxon>Hexapoda</taxon>
        <taxon>Insecta</taxon>
        <taxon>Pterygota</taxon>
        <taxon>Neoptera</taxon>
        <taxon>Endopterygota</taxon>
        <taxon>Coleoptera</taxon>
        <taxon>Polyphaga</taxon>
        <taxon>Elateriformia</taxon>
        <taxon>Elateroidea</taxon>
        <taxon>Elateridae</taxon>
        <taxon>Agrypninae</taxon>
        <taxon>Pyrophorini</taxon>
        <taxon>Ignelater</taxon>
    </lineage>
</organism>
<dbReference type="InterPro" id="IPR050328">
    <property type="entry name" value="Dev_Immune_Receptor"/>
</dbReference>
<dbReference type="GO" id="GO:0005615">
    <property type="term" value="C:extracellular space"/>
    <property type="evidence" value="ECO:0007669"/>
    <property type="project" value="TreeGrafter"/>
</dbReference>
<proteinExistence type="predicted"/>
<sequence length="475" mass="53221">MSAQAKTCTGLKSYDELKKKIGSFPKPKTEELTVENCKASMLESGLFQGYAALTSLYISGNDIPILKNGTFDGLTSLKYMYLNNNNIQILDNNLFKGLSKLCDLDLSCNKITKIPSGLFANFAMTTPGATLNLSNNQISEFEEDAIKCVTVLYGTFDLSNNCIKGCPTGLFVHQLIENFDLSGNNISSIEENAFERSNFRFLHLERNSISEIHPNAFNKLEIQSELHLSSNQIKLYPGIFKDIKGVHELYLDDNALTTLPKNTFQGLSHLDTLSLNKNKLTLEKEGLETLANVEYLHVEDNNLSEIKPGTFTCLKNLRNLNLAYNNFTNLKPNTFWQASSEADKTFFFVLSLHHSNIETITPGAFEGVDRVEDLQLYGNRLNKAHPDAFKGLSYIGLVNLQNNELENGELLLTLPPCRQVQLGGNKKLSGGVQPNDLGIKDIEMIGFTRTCHRWNKDEGKYKLDEYYIEPNVAPN</sequence>
<protein>
    <submittedName>
        <fullName evidence="4">Uncharacterized protein</fullName>
    </submittedName>
</protein>
<keyword evidence="5" id="KW-1185">Reference proteome</keyword>
<evidence type="ECO:0000256" key="2">
    <source>
        <dbReference type="ARBA" id="ARBA00022729"/>
    </source>
</evidence>
<evidence type="ECO:0000313" key="5">
    <source>
        <dbReference type="Proteomes" id="UP000801492"/>
    </source>
</evidence>
<dbReference type="Pfam" id="PF13855">
    <property type="entry name" value="LRR_8"/>
    <property type="match status" value="4"/>
</dbReference>
<name>A0A8K0CVZ1_IGNLU</name>
<dbReference type="InterPro" id="IPR001611">
    <property type="entry name" value="Leu-rich_rpt"/>
</dbReference>
<dbReference type="InterPro" id="IPR003591">
    <property type="entry name" value="Leu-rich_rpt_typical-subtyp"/>
</dbReference>
<evidence type="ECO:0000313" key="4">
    <source>
        <dbReference type="EMBL" id="KAF2892337.1"/>
    </source>
</evidence>
<dbReference type="Pfam" id="PF00560">
    <property type="entry name" value="LRR_1"/>
    <property type="match status" value="1"/>
</dbReference>